<evidence type="ECO:0000313" key="2">
    <source>
        <dbReference type="Proteomes" id="UP001152795"/>
    </source>
</evidence>
<dbReference type="AlphaFoldDB" id="A0A6S7G052"/>
<comment type="caution">
    <text evidence="1">The sequence shown here is derived from an EMBL/GenBank/DDBJ whole genome shotgun (WGS) entry which is preliminary data.</text>
</comment>
<name>A0A6S7G052_PARCT</name>
<dbReference type="EMBL" id="CACRXK020000849">
    <property type="protein sequence ID" value="CAB3985258.1"/>
    <property type="molecule type" value="Genomic_DNA"/>
</dbReference>
<dbReference type="Proteomes" id="UP001152795">
    <property type="component" value="Unassembled WGS sequence"/>
</dbReference>
<evidence type="ECO:0000313" key="1">
    <source>
        <dbReference type="EMBL" id="CAB3985258.1"/>
    </source>
</evidence>
<gene>
    <name evidence="1" type="ORF">PACLA_8A021361</name>
</gene>
<sequence>MAAETAHVQGPETVNINDLQNALQTLNIAFHEQDAEFHNALANELGVHEGLPNNQDEKVKILCHKLKKKAVKNIECPLLEIKHFASPLGMDVTEYSRQKVQELFENQYKYRWIPIPNEVAPAPAAAAVAVAPAAVAPAAAAAPAVVAPIAAAPAAFHFYRFCKLRDTYRTYNIRKAHVITRLWRAQKELQKIRNLTYQELCPPIYARSMRGNSWAQWTFDGHNGWRRRNGPNININWITNEVLRKYIHGNSKKKNFNNLPTGDKQLYWAVVEEDDHAEDGNNLPFRTQVYVGRAANGIQERWTGSQQSSHCMKMKFASDVMCPMVNYNPTALRPLQLVDLRLLLHKARHQNGENTSGLFIMGEYSKCKNMNKAETRHINGKIPDAPMILENWKPKDMNYGMNYDHLI</sequence>
<proteinExistence type="predicted"/>
<reference evidence="1" key="1">
    <citation type="submission" date="2020-04" db="EMBL/GenBank/DDBJ databases">
        <authorList>
            <person name="Alioto T."/>
            <person name="Alioto T."/>
            <person name="Gomez Garrido J."/>
        </authorList>
    </citation>
    <scope>NUCLEOTIDE SEQUENCE</scope>
    <source>
        <strain evidence="1">A484AB</strain>
    </source>
</reference>
<accession>A0A6S7G052</accession>
<keyword evidence="2" id="KW-1185">Reference proteome</keyword>
<organism evidence="1 2">
    <name type="scientific">Paramuricea clavata</name>
    <name type="common">Red gorgonian</name>
    <name type="synonym">Violescent sea-whip</name>
    <dbReference type="NCBI Taxonomy" id="317549"/>
    <lineage>
        <taxon>Eukaryota</taxon>
        <taxon>Metazoa</taxon>
        <taxon>Cnidaria</taxon>
        <taxon>Anthozoa</taxon>
        <taxon>Octocorallia</taxon>
        <taxon>Malacalcyonacea</taxon>
        <taxon>Plexauridae</taxon>
        <taxon>Paramuricea</taxon>
    </lineage>
</organism>
<protein>
    <submittedName>
        <fullName evidence="1">Uncharacterized protein</fullName>
    </submittedName>
</protein>